<dbReference type="EMBL" id="JAJFAZ020000008">
    <property type="protein sequence ID" value="KAI5311998.1"/>
    <property type="molecule type" value="Genomic_DNA"/>
</dbReference>
<sequence length="182" mass="20655">MVRAMLHEKNMPYFLWADVVHTAVYLLNRSPTKALDNITPFEAYSGRKPSIGHLKVFGSLCFVHVPAETRQNLDAKSVKGVFVGYAIYEKGYRTEMPIAGTNVQDQSRIVIDPSLHEVTEVEDSYPSPCISSQIEDQERNIHGTTEITRPYDHTPVKWRNISDILAQCNLCIVELEKYEEAA</sequence>
<gene>
    <name evidence="2" type="ORF">L3X38_041171</name>
</gene>
<dbReference type="Proteomes" id="UP001054821">
    <property type="component" value="Chromosome 8"/>
</dbReference>
<evidence type="ECO:0000313" key="2">
    <source>
        <dbReference type="EMBL" id="KAI5311998.1"/>
    </source>
</evidence>
<dbReference type="SUPFAM" id="SSF53098">
    <property type="entry name" value="Ribonuclease H-like"/>
    <property type="match status" value="1"/>
</dbReference>
<proteinExistence type="predicted"/>
<keyword evidence="3" id="KW-1185">Reference proteome</keyword>
<accession>A0AAD4UTH8</accession>
<organism evidence="2 3">
    <name type="scientific">Prunus dulcis</name>
    <name type="common">Almond</name>
    <name type="synonym">Amygdalus dulcis</name>
    <dbReference type="NCBI Taxonomy" id="3755"/>
    <lineage>
        <taxon>Eukaryota</taxon>
        <taxon>Viridiplantae</taxon>
        <taxon>Streptophyta</taxon>
        <taxon>Embryophyta</taxon>
        <taxon>Tracheophyta</taxon>
        <taxon>Spermatophyta</taxon>
        <taxon>Magnoliopsida</taxon>
        <taxon>eudicotyledons</taxon>
        <taxon>Gunneridae</taxon>
        <taxon>Pentapetalae</taxon>
        <taxon>rosids</taxon>
        <taxon>fabids</taxon>
        <taxon>Rosales</taxon>
        <taxon>Rosaceae</taxon>
        <taxon>Amygdaloideae</taxon>
        <taxon>Amygdaleae</taxon>
        <taxon>Prunus</taxon>
    </lineage>
</organism>
<name>A0AAD4UTH8_PRUDU</name>
<dbReference type="InterPro" id="IPR057670">
    <property type="entry name" value="SH3_retrovirus"/>
</dbReference>
<feature type="domain" description="Retroviral polymerase SH3-like" evidence="1">
    <location>
        <begin position="59"/>
        <end position="95"/>
    </location>
</feature>
<evidence type="ECO:0000313" key="3">
    <source>
        <dbReference type="Proteomes" id="UP001054821"/>
    </source>
</evidence>
<dbReference type="Gene3D" id="3.30.420.10">
    <property type="entry name" value="Ribonuclease H-like superfamily/Ribonuclease H"/>
    <property type="match status" value="1"/>
</dbReference>
<dbReference type="Pfam" id="PF25597">
    <property type="entry name" value="SH3_retrovirus"/>
    <property type="match status" value="1"/>
</dbReference>
<dbReference type="PANTHER" id="PTHR42648:SF18">
    <property type="entry name" value="RETROTRANSPOSON, UNCLASSIFIED-LIKE PROTEIN"/>
    <property type="match status" value="1"/>
</dbReference>
<comment type="caution">
    <text evidence="2">The sequence shown here is derived from an EMBL/GenBank/DDBJ whole genome shotgun (WGS) entry which is preliminary data.</text>
</comment>
<dbReference type="GO" id="GO:0003676">
    <property type="term" value="F:nucleic acid binding"/>
    <property type="evidence" value="ECO:0007669"/>
    <property type="project" value="InterPro"/>
</dbReference>
<dbReference type="InterPro" id="IPR036397">
    <property type="entry name" value="RNaseH_sf"/>
</dbReference>
<protein>
    <recommendedName>
        <fullName evidence="1">Retroviral polymerase SH3-like domain-containing protein</fullName>
    </recommendedName>
</protein>
<dbReference type="PANTHER" id="PTHR42648">
    <property type="entry name" value="TRANSPOSASE, PUTATIVE-RELATED"/>
    <property type="match status" value="1"/>
</dbReference>
<dbReference type="InterPro" id="IPR012337">
    <property type="entry name" value="RNaseH-like_sf"/>
</dbReference>
<reference evidence="2 3" key="1">
    <citation type="journal article" date="2022" name="G3 (Bethesda)">
        <title>Whole-genome sequence and methylome profiling of the almond [Prunus dulcis (Mill.) D.A. Webb] cultivar 'Nonpareil'.</title>
        <authorList>
            <person name="D'Amico-Willman K.M."/>
            <person name="Ouma W.Z."/>
            <person name="Meulia T."/>
            <person name="Sideli G.M."/>
            <person name="Gradziel T.M."/>
            <person name="Fresnedo-Ramirez J."/>
        </authorList>
    </citation>
    <scope>NUCLEOTIDE SEQUENCE [LARGE SCALE GENOMIC DNA]</scope>
    <source>
        <strain evidence="2">Clone GOH B32 T37-40</strain>
    </source>
</reference>
<evidence type="ECO:0000259" key="1">
    <source>
        <dbReference type="Pfam" id="PF25597"/>
    </source>
</evidence>
<dbReference type="AlphaFoldDB" id="A0AAD4UTH8"/>
<dbReference type="InterPro" id="IPR039537">
    <property type="entry name" value="Retrotran_Ty1/copia-like"/>
</dbReference>